<dbReference type="Gene3D" id="3.50.50.60">
    <property type="entry name" value="FAD/NAD(P)-binding domain"/>
    <property type="match status" value="1"/>
</dbReference>
<dbReference type="PANTHER" id="PTHR13789">
    <property type="entry name" value="MONOOXYGENASE"/>
    <property type="match status" value="1"/>
</dbReference>
<organism evidence="4 5">
    <name type="scientific">Micromonospora zhanjiangensis</name>
    <dbReference type="NCBI Taxonomy" id="1522057"/>
    <lineage>
        <taxon>Bacteria</taxon>
        <taxon>Bacillati</taxon>
        <taxon>Actinomycetota</taxon>
        <taxon>Actinomycetes</taxon>
        <taxon>Micromonosporales</taxon>
        <taxon>Micromonosporaceae</taxon>
        <taxon>Micromonospora</taxon>
    </lineage>
</organism>
<dbReference type="RefSeq" id="WP_377547954.1">
    <property type="nucleotide sequence ID" value="NZ_JBHSBN010000013.1"/>
</dbReference>
<name>A0ABV8KQD9_9ACTN</name>
<keyword evidence="5" id="KW-1185">Reference proteome</keyword>
<evidence type="ECO:0000259" key="3">
    <source>
        <dbReference type="Pfam" id="PF01494"/>
    </source>
</evidence>
<dbReference type="InterPro" id="IPR050493">
    <property type="entry name" value="FAD-dep_Monooxygenase_BioMet"/>
</dbReference>
<gene>
    <name evidence="4" type="ORF">ACFOX0_19670</name>
</gene>
<reference evidence="5" key="1">
    <citation type="journal article" date="2019" name="Int. J. Syst. Evol. Microbiol.">
        <title>The Global Catalogue of Microorganisms (GCM) 10K type strain sequencing project: providing services to taxonomists for standard genome sequencing and annotation.</title>
        <authorList>
            <consortium name="The Broad Institute Genomics Platform"/>
            <consortium name="The Broad Institute Genome Sequencing Center for Infectious Disease"/>
            <person name="Wu L."/>
            <person name="Ma J."/>
        </authorList>
    </citation>
    <scope>NUCLEOTIDE SEQUENCE [LARGE SCALE GENOMIC DNA]</scope>
    <source>
        <strain evidence="5">2902at01</strain>
    </source>
</reference>
<keyword evidence="1" id="KW-0560">Oxidoreductase</keyword>
<evidence type="ECO:0000313" key="4">
    <source>
        <dbReference type="EMBL" id="MFC4108137.1"/>
    </source>
</evidence>
<protein>
    <submittedName>
        <fullName evidence="4">FAD-dependent monooxygenase</fullName>
    </submittedName>
</protein>
<proteinExistence type="predicted"/>
<evidence type="ECO:0000256" key="1">
    <source>
        <dbReference type="ARBA" id="ARBA00023002"/>
    </source>
</evidence>
<dbReference type="Pfam" id="PF01494">
    <property type="entry name" value="FAD_binding_3"/>
    <property type="match status" value="1"/>
</dbReference>
<evidence type="ECO:0000313" key="5">
    <source>
        <dbReference type="Proteomes" id="UP001595868"/>
    </source>
</evidence>
<dbReference type="SUPFAM" id="SSF51905">
    <property type="entry name" value="FAD/NAD(P)-binding domain"/>
    <property type="match status" value="1"/>
</dbReference>
<keyword evidence="2 4" id="KW-0503">Monooxygenase</keyword>
<dbReference type="Proteomes" id="UP001595868">
    <property type="component" value="Unassembled WGS sequence"/>
</dbReference>
<dbReference type="PRINTS" id="PR00420">
    <property type="entry name" value="RNGMNOXGNASE"/>
</dbReference>
<dbReference type="PANTHER" id="PTHR13789:SF309">
    <property type="entry name" value="PUTATIVE (AFU_ORTHOLOGUE AFUA_6G14510)-RELATED"/>
    <property type="match status" value="1"/>
</dbReference>
<evidence type="ECO:0000256" key="2">
    <source>
        <dbReference type="ARBA" id="ARBA00023033"/>
    </source>
</evidence>
<dbReference type="GO" id="GO:0004497">
    <property type="term" value="F:monooxygenase activity"/>
    <property type="evidence" value="ECO:0007669"/>
    <property type="project" value="UniProtKB-KW"/>
</dbReference>
<accession>A0ABV8KQD9</accession>
<comment type="caution">
    <text evidence="4">The sequence shown here is derived from an EMBL/GenBank/DDBJ whole genome shotgun (WGS) entry which is preliminary data.</text>
</comment>
<dbReference type="EMBL" id="JBHSBN010000013">
    <property type="protein sequence ID" value="MFC4108137.1"/>
    <property type="molecule type" value="Genomic_DNA"/>
</dbReference>
<dbReference type="InterPro" id="IPR036188">
    <property type="entry name" value="FAD/NAD-bd_sf"/>
</dbReference>
<sequence>MRTAVVVGTGIGGLAVAGALARTGWQVTLLERAERVRAERTALILWPNGIRALHALGLGAGLAAIGTPLPAAGVRRPDGAWLVQPRASTAERSPVVVHREDLHDALIAGLGDRVDIRTGVQVRTVRTPDTGQPVVGDGRYTFAADLVVAADGIDSVLRTRLAPESAAVSSGCASWRAVIPWYRAPHLPADRPAAGETLGAGYRFIAASLGERGSAGGSSRGGIYWIATAAGAQRPEPPATQLALLRRWFANWPAPIGELLAATEPEDLVQQEVRELRPLPRSYGFPSGTGGVVLLGDSAHAMPHHLGQGACLAFEDAATLGSLVREVAPGAPLRAAVEAYSRMRIPRAATVVRQTRRMSAVLQTRGRLALRARDAALGKLTPRLLGSAASTAAQWRPPA</sequence>
<feature type="domain" description="FAD-binding" evidence="3">
    <location>
        <begin position="4"/>
        <end position="355"/>
    </location>
</feature>
<dbReference type="InterPro" id="IPR002938">
    <property type="entry name" value="FAD-bd"/>
</dbReference>